<sequence>MAGAVLCTLNACHDPAMVSVLLRHSGVKLIFVDYEFLGHDFYTAKFDNSEDREYVLREGPRIILGHYLSMRAWVPDFVPSKATIDRAAVWVRIHEFPAE</sequence>
<dbReference type="EMBL" id="PGOL01005259">
    <property type="protein sequence ID" value="PKI35518.1"/>
    <property type="molecule type" value="Genomic_DNA"/>
</dbReference>
<dbReference type="Proteomes" id="UP000233551">
    <property type="component" value="Unassembled WGS sequence"/>
</dbReference>
<reference evidence="2 3" key="1">
    <citation type="submission" date="2017-11" db="EMBL/GenBank/DDBJ databases">
        <title>De-novo sequencing of pomegranate (Punica granatum L.) genome.</title>
        <authorList>
            <person name="Akparov Z."/>
            <person name="Amiraslanov A."/>
            <person name="Hajiyeva S."/>
            <person name="Abbasov M."/>
            <person name="Kaur K."/>
            <person name="Hamwieh A."/>
            <person name="Solovyev V."/>
            <person name="Salamov A."/>
            <person name="Braich B."/>
            <person name="Kosarev P."/>
            <person name="Mahmoud A."/>
            <person name="Hajiyev E."/>
            <person name="Babayeva S."/>
            <person name="Izzatullayeva V."/>
            <person name="Mammadov A."/>
            <person name="Mammadov A."/>
            <person name="Sharifova S."/>
            <person name="Ojaghi J."/>
            <person name="Eynullazada K."/>
            <person name="Bayramov B."/>
            <person name="Abdulazimova A."/>
            <person name="Shahmuradov I."/>
        </authorList>
    </citation>
    <scope>NUCLEOTIDE SEQUENCE [LARGE SCALE GENOMIC DNA]</scope>
    <source>
        <strain evidence="3">cv. AG2017</strain>
        <tissue evidence="2">Leaf</tissue>
    </source>
</reference>
<evidence type="ECO:0000313" key="3">
    <source>
        <dbReference type="Proteomes" id="UP000233551"/>
    </source>
</evidence>
<organism evidence="2 3">
    <name type="scientific">Punica granatum</name>
    <name type="common">Pomegranate</name>
    <dbReference type="NCBI Taxonomy" id="22663"/>
    <lineage>
        <taxon>Eukaryota</taxon>
        <taxon>Viridiplantae</taxon>
        <taxon>Streptophyta</taxon>
        <taxon>Embryophyta</taxon>
        <taxon>Tracheophyta</taxon>
        <taxon>Spermatophyta</taxon>
        <taxon>Magnoliopsida</taxon>
        <taxon>eudicotyledons</taxon>
        <taxon>Gunneridae</taxon>
        <taxon>Pentapetalae</taxon>
        <taxon>rosids</taxon>
        <taxon>malvids</taxon>
        <taxon>Myrtales</taxon>
        <taxon>Lythraceae</taxon>
        <taxon>Punica</taxon>
    </lineage>
</organism>
<name>A0A2I0HUZ7_PUNGR</name>
<protein>
    <recommendedName>
        <fullName evidence="1">DUF4283 domain-containing protein</fullName>
    </recommendedName>
</protein>
<proteinExistence type="predicted"/>
<evidence type="ECO:0000259" key="1">
    <source>
        <dbReference type="Pfam" id="PF14111"/>
    </source>
</evidence>
<gene>
    <name evidence="2" type="ORF">CRG98_044093</name>
</gene>
<evidence type="ECO:0000313" key="2">
    <source>
        <dbReference type="EMBL" id="PKI35518.1"/>
    </source>
</evidence>
<dbReference type="STRING" id="22663.A0A2I0HUZ7"/>
<keyword evidence="3" id="KW-1185">Reference proteome</keyword>
<comment type="caution">
    <text evidence="2">The sequence shown here is derived from an EMBL/GenBank/DDBJ whole genome shotgun (WGS) entry which is preliminary data.</text>
</comment>
<dbReference type="Pfam" id="PF14111">
    <property type="entry name" value="DUF4283"/>
    <property type="match status" value="1"/>
</dbReference>
<dbReference type="AlphaFoldDB" id="A0A2I0HUZ7"/>
<dbReference type="InterPro" id="IPR040256">
    <property type="entry name" value="At4g02000-like"/>
</dbReference>
<dbReference type="PANTHER" id="PTHR31286">
    <property type="entry name" value="GLYCINE-RICH CELL WALL STRUCTURAL PROTEIN 1.8-LIKE"/>
    <property type="match status" value="1"/>
</dbReference>
<dbReference type="PANTHER" id="PTHR31286:SF99">
    <property type="entry name" value="DUF4283 DOMAIN-CONTAINING PROTEIN"/>
    <property type="match status" value="1"/>
</dbReference>
<accession>A0A2I0HUZ7</accession>
<feature type="domain" description="DUF4283" evidence="1">
    <location>
        <begin position="34"/>
        <end position="80"/>
    </location>
</feature>
<dbReference type="InterPro" id="IPR025558">
    <property type="entry name" value="DUF4283"/>
</dbReference>